<proteinExistence type="predicted"/>
<dbReference type="EMBL" id="VIKS01000006">
    <property type="protein sequence ID" value="TQV87916.1"/>
    <property type="molecule type" value="Genomic_DNA"/>
</dbReference>
<dbReference type="CDD" id="cd04301">
    <property type="entry name" value="NAT_SF"/>
    <property type="match status" value="1"/>
</dbReference>
<evidence type="ECO:0000259" key="1">
    <source>
        <dbReference type="PROSITE" id="PS51186"/>
    </source>
</evidence>
<sequence>MALIETDRLALREFNLDDADFILKLVNEPSWIKNIGDKNVHTIADAQNYLLQGPIKSYQDNGFGLYMAELKLKGTPVGMCGLVKRDGLENPDIGFAMMPEFWGMGLASEAARAVLVHAKETQKIERVLGITSLENSSSMRVLEKAGLKFDKMISLPGYSEPSRLFIPN</sequence>
<dbReference type="Gene3D" id="3.40.630.30">
    <property type="match status" value="1"/>
</dbReference>
<accession>A0A545UEL4</accession>
<dbReference type="Pfam" id="PF13302">
    <property type="entry name" value="Acetyltransf_3"/>
    <property type="match status" value="1"/>
</dbReference>
<evidence type="ECO:0000313" key="3">
    <source>
        <dbReference type="Proteomes" id="UP000315439"/>
    </source>
</evidence>
<keyword evidence="3" id="KW-1185">Reference proteome</keyword>
<evidence type="ECO:0000313" key="2">
    <source>
        <dbReference type="EMBL" id="TQV87916.1"/>
    </source>
</evidence>
<gene>
    <name evidence="2" type="ORF">FLL46_11090</name>
</gene>
<dbReference type="PROSITE" id="PS51186">
    <property type="entry name" value="GNAT"/>
    <property type="match status" value="1"/>
</dbReference>
<feature type="domain" description="N-acetyltransferase" evidence="1">
    <location>
        <begin position="9"/>
        <end position="167"/>
    </location>
</feature>
<dbReference type="RefSeq" id="WP_142893577.1">
    <property type="nucleotide sequence ID" value="NZ_ML660163.1"/>
</dbReference>
<reference evidence="2 3" key="1">
    <citation type="submission" date="2019-07" db="EMBL/GenBank/DDBJ databases">
        <title>Draft genome for Aliikangiella sp. M105.</title>
        <authorList>
            <person name="Wang G."/>
        </authorList>
    </citation>
    <scope>NUCLEOTIDE SEQUENCE [LARGE SCALE GENOMIC DNA]</scope>
    <source>
        <strain evidence="2 3">M105</strain>
    </source>
</reference>
<dbReference type="AlphaFoldDB" id="A0A545UEL4"/>
<dbReference type="InterPro" id="IPR000182">
    <property type="entry name" value="GNAT_dom"/>
</dbReference>
<dbReference type="PANTHER" id="PTHR43792:SF1">
    <property type="entry name" value="N-ACETYLTRANSFERASE DOMAIN-CONTAINING PROTEIN"/>
    <property type="match status" value="1"/>
</dbReference>
<dbReference type="GO" id="GO:0016747">
    <property type="term" value="F:acyltransferase activity, transferring groups other than amino-acyl groups"/>
    <property type="evidence" value="ECO:0007669"/>
    <property type="project" value="InterPro"/>
</dbReference>
<dbReference type="SUPFAM" id="SSF55729">
    <property type="entry name" value="Acyl-CoA N-acyltransferases (Nat)"/>
    <property type="match status" value="1"/>
</dbReference>
<protein>
    <submittedName>
        <fullName evidence="2">GNAT family N-acetyltransferase</fullName>
    </submittedName>
</protein>
<comment type="caution">
    <text evidence="2">The sequence shown here is derived from an EMBL/GenBank/DDBJ whole genome shotgun (WGS) entry which is preliminary data.</text>
</comment>
<dbReference type="InterPro" id="IPR016181">
    <property type="entry name" value="Acyl_CoA_acyltransferase"/>
</dbReference>
<organism evidence="2 3">
    <name type="scientific">Aliikangiella coralliicola</name>
    <dbReference type="NCBI Taxonomy" id="2592383"/>
    <lineage>
        <taxon>Bacteria</taxon>
        <taxon>Pseudomonadati</taxon>
        <taxon>Pseudomonadota</taxon>
        <taxon>Gammaproteobacteria</taxon>
        <taxon>Oceanospirillales</taxon>
        <taxon>Pleioneaceae</taxon>
        <taxon>Aliikangiella</taxon>
    </lineage>
</organism>
<name>A0A545UEL4_9GAMM</name>
<dbReference type="Proteomes" id="UP000315439">
    <property type="component" value="Unassembled WGS sequence"/>
</dbReference>
<dbReference type="PANTHER" id="PTHR43792">
    <property type="entry name" value="GNAT FAMILY, PUTATIVE (AFU_ORTHOLOGUE AFUA_3G00765)-RELATED-RELATED"/>
    <property type="match status" value="1"/>
</dbReference>
<keyword evidence="2" id="KW-0808">Transferase</keyword>
<dbReference type="OrthoDB" id="9798081at2"/>
<dbReference type="InterPro" id="IPR051531">
    <property type="entry name" value="N-acetyltransferase"/>
</dbReference>